<organism evidence="2 3">
    <name type="scientific">Rossellomorea vietnamensis</name>
    <dbReference type="NCBI Taxonomy" id="218284"/>
    <lineage>
        <taxon>Bacteria</taxon>
        <taxon>Bacillati</taxon>
        <taxon>Bacillota</taxon>
        <taxon>Bacilli</taxon>
        <taxon>Bacillales</taxon>
        <taxon>Bacillaceae</taxon>
        <taxon>Rossellomorea</taxon>
    </lineage>
</organism>
<accession>A0A5D4KDF0</accession>
<comment type="caution">
    <text evidence="2">The sequence shown here is derived from an EMBL/GenBank/DDBJ whole genome shotgun (WGS) entry which is preliminary data.</text>
</comment>
<protein>
    <submittedName>
        <fullName evidence="2">Uncharacterized protein</fullName>
    </submittedName>
</protein>
<evidence type="ECO:0000313" key="2">
    <source>
        <dbReference type="EMBL" id="TYR75344.1"/>
    </source>
</evidence>
<dbReference type="AlphaFoldDB" id="A0A5D4KDF0"/>
<feature type="compositionally biased region" description="Polar residues" evidence="1">
    <location>
        <begin position="45"/>
        <end position="60"/>
    </location>
</feature>
<sequence length="74" mass="8123">MNAILPSSTFTYEDWSGRRTTSCGTSGTGETPQAQPRRLTARPAESSTWSGNPLLLNNPQFLGIKRKKKSTSHN</sequence>
<reference evidence="2 3" key="1">
    <citation type="submission" date="2019-08" db="EMBL/GenBank/DDBJ databases">
        <title>Bacillus genomes from the desert of Cuatro Cienegas, Coahuila.</title>
        <authorList>
            <person name="Olmedo-Alvarez G."/>
        </authorList>
    </citation>
    <scope>NUCLEOTIDE SEQUENCE [LARGE SCALE GENOMIC DNA]</scope>
    <source>
        <strain evidence="2 3">CH40_1T</strain>
    </source>
</reference>
<feature type="compositionally biased region" description="Basic residues" evidence="1">
    <location>
        <begin position="64"/>
        <end position="74"/>
    </location>
</feature>
<feature type="compositionally biased region" description="Low complexity" evidence="1">
    <location>
        <begin position="18"/>
        <end position="29"/>
    </location>
</feature>
<proteinExistence type="predicted"/>
<dbReference type="Proteomes" id="UP000323317">
    <property type="component" value="Unassembled WGS sequence"/>
</dbReference>
<dbReference type="EMBL" id="VTEH01000007">
    <property type="protein sequence ID" value="TYR75344.1"/>
    <property type="molecule type" value="Genomic_DNA"/>
</dbReference>
<evidence type="ECO:0000256" key="1">
    <source>
        <dbReference type="SAM" id="MobiDB-lite"/>
    </source>
</evidence>
<evidence type="ECO:0000313" key="3">
    <source>
        <dbReference type="Proteomes" id="UP000323317"/>
    </source>
</evidence>
<name>A0A5D4KDF0_9BACI</name>
<feature type="compositionally biased region" description="Polar residues" evidence="1">
    <location>
        <begin position="1"/>
        <end position="11"/>
    </location>
</feature>
<feature type="region of interest" description="Disordered" evidence="1">
    <location>
        <begin position="1"/>
        <end position="74"/>
    </location>
</feature>
<gene>
    <name evidence="2" type="ORF">FZC79_11315</name>
</gene>